<evidence type="ECO:0000313" key="5">
    <source>
        <dbReference type="Proteomes" id="UP001607303"/>
    </source>
</evidence>
<dbReference type="InterPro" id="IPR016093">
    <property type="entry name" value="MIR_motif"/>
</dbReference>
<evidence type="ECO:0000259" key="3">
    <source>
        <dbReference type="PROSITE" id="PS50919"/>
    </source>
</evidence>
<dbReference type="InterPro" id="IPR036300">
    <property type="entry name" value="MIR_dom_sf"/>
</dbReference>
<gene>
    <name evidence="4" type="ORF">V1477_001596</name>
</gene>
<comment type="caution">
    <text evidence="4">The sequence shown here is derived from an EMBL/GenBank/DDBJ whole genome shotgun (WGS) entry which is preliminary data.</text>
</comment>
<organism evidence="4 5">
    <name type="scientific">Vespula maculifrons</name>
    <name type="common">Eastern yellow jacket</name>
    <name type="synonym">Wasp</name>
    <dbReference type="NCBI Taxonomy" id="7453"/>
    <lineage>
        <taxon>Eukaryota</taxon>
        <taxon>Metazoa</taxon>
        <taxon>Ecdysozoa</taxon>
        <taxon>Arthropoda</taxon>
        <taxon>Hexapoda</taxon>
        <taxon>Insecta</taxon>
        <taxon>Pterygota</taxon>
        <taxon>Neoptera</taxon>
        <taxon>Endopterygota</taxon>
        <taxon>Hymenoptera</taxon>
        <taxon>Apocrita</taxon>
        <taxon>Aculeata</taxon>
        <taxon>Vespoidea</taxon>
        <taxon>Vespidae</taxon>
        <taxon>Vespinae</taxon>
        <taxon>Vespula</taxon>
    </lineage>
</organism>
<evidence type="ECO:0000256" key="1">
    <source>
        <dbReference type="ARBA" id="ARBA00022729"/>
    </source>
</evidence>
<sequence length="236" mass="27048">MILRSEIVPLFFQILLISLFSLGFTTAKGTKYVTYGSVLKLMNVDFNLRLHSHDIRYGSGSGQQSVTGIEVKEDGNSYWLVKAEYGKRYTRGKPIKCDDIIRLEHIATKKNLHSHLVNSPLSGKQEISAYGDYEGEGDSGDNWQIICETDFWERDDIVMLKHVDTNVYLSISGRSYTHLVGQMEVIGDYSPDSRHIEWKTMEGLFVHPADFKAHHYEHTDIQVTDHQLLLIVLQQR</sequence>
<keyword evidence="1" id="KW-0732">Signal</keyword>
<dbReference type="Proteomes" id="UP001607303">
    <property type="component" value="Unassembled WGS sequence"/>
</dbReference>
<accession>A0ABD2CZN6</accession>
<protein>
    <submittedName>
        <fullName evidence="4">Stromal cell-derived factor 2</fullName>
    </submittedName>
</protein>
<reference evidence="4 5" key="1">
    <citation type="journal article" date="2024" name="Ann. Entomol. Soc. Am.">
        <title>Genomic analyses of the southern and eastern yellowjacket wasps (Hymenoptera: Vespidae) reveal evolutionary signatures of social life.</title>
        <authorList>
            <person name="Catto M.A."/>
            <person name="Caine P.B."/>
            <person name="Orr S.E."/>
            <person name="Hunt B.G."/>
            <person name="Goodisman M.A.D."/>
        </authorList>
    </citation>
    <scope>NUCLEOTIDE SEQUENCE [LARGE SCALE GENOMIC DNA]</scope>
    <source>
        <strain evidence="4">232</strain>
        <tissue evidence="4">Head and thorax</tissue>
    </source>
</reference>
<dbReference type="SUPFAM" id="SSF82109">
    <property type="entry name" value="MIR domain"/>
    <property type="match status" value="1"/>
</dbReference>
<evidence type="ECO:0000256" key="2">
    <source>
        <dbReference type="ARBA" id="ARBA00022737"/>
    </source>
</evidence>
<dbReference type="SMART" id="SM00472">
    <property type="entry name" value="MIR"/>
    <property type="match status" value="3"/>
</dbReference>
<dbReference type="PANTHER" id="PTHR46809">
    <property type="entry name" value="STROMAL CELL-DERIVED FACTOR 2-LIKE PROTEIN"/>
    <property type="match status" value="1"/>
</dbReference>
<feature type="domain" description="MIR" evidence="3">
    <location>
        <begin position="30"/>
        <end position="84"/>
    </location>
</feature>
<dbReference type="AlphaFoldDB" id="A0ABD2CZN6"/>
<dbReference type="Gene3D" id="2.80.10.50">
    <property type="match status" value="1"/>
</dbReference>
<name>A0ABD2CZN6_VESMC</name>
<keyword evidence="2" id="KW-0677">Repeat</keyword>
<feature type="domain" description="MIR" evidence="3">
    <location>
        <begin position="92"/>
        <end position="148"/>
    </location>
</feature>
<dbReference type="EMBL" id="JAYRBN010000025">
    <property type="protein sequence ID" value="KAL2750100.1"/>
    <property type="molecule type" value="Genomic_DNA"/>
</dbReference>
<evidence type="ECO:0000313" key="4">
    <source>
        <dbReference type="EMBL" id="KAL2750100.1"/>
    </source>
</evidence>
<dbReference type="Pfam" id="PF02815">
    <property type="entry name" value="MIR"/>
    <property type="match status" value="1"/>
</dbReference>
<dbReference type="PROSITE" id="PS50919">
    <property type="entry name" value="MIR"/>
    <property type="match status" value="2"/>
</dbReference>
<dbReference type="PANTHER" id="PTHR46809:SF2">
    <property type="entry name" value="GH21273P"/>
    <property type="match status" value="1"/>
</dbReference>
<keyword evidence="5" id="KW-1185">Reference proteome</keyword>
<proteinExistence type="predicted"/>